<evidence type="ECO:0000256" key="1">
    <source>
        <dbReference type="ARBA" id="ARBA00023002"/>
    </source>
</evidence>
<name>A0A5B0X1E7_9GAMM</name>
<keyword evidence="5" id="KW-1185">Reference proteome</keyword>
<accession>A0A5B0X1E7</accession>
<evidence type="ECO:0000256" key="2">
    <source>
        <dbReference type="ARBA" id="ARBA00023033"/>
    </source>
</evidence>
<proteinExistence type="predicted"/>
<evidence type="ECO:0000313" key="4">
    <source>
        <dbReference type="EMBL" id="KAA1193092.1"/>
    </source>
</evidence>
<evidence type="ECO:0000259" key="3">
    <source>
        <dbReference type="Pfam" id="PF00296"/>
    </source>
</evidence>
<keyword evidence="2" id="KW-0503">Monooxygenase</keyword>
<dbReference type="InterPro" id="IPR050766">
    <property type="entry name" value="Bact_Lucif_Oxidored"/>
</dbReference>
<comment type="caution">
    <text evidence="4">The sequence shown here is derived from an EMBL/GenBank/DDBJ whole genome shotgun (WGS) entry which is preliminary data.</text>
</comment>
<sequence length="337" mass="37176">MTCNEVVPVEFVISFDMRAPAFGAPAQELYDAALDMCAWADRIGFDAVGLGEHHASEDGYLPSPIPMASAIGARTQRITVRPNVIQAPIYDPVKLAEDLSVAQFLCQGRLEVVIGAGYRPYEFQMFGKRREDRKDLYVNAFTFLRQAWSGETFEYEGRSVTITPVPQPAPRLLLGGTHPAVARRAAQIADGYYPPAGENWHIYRQTCLDLGKPDPGNAFKALGPIFTHVSRDPDADWKRIAPHVKHVVESYAEWTVEAYGKAAGPFAGGIDVDNLRAGGAYQVLTPEAAVDMIKGLGRNRTFILTPLLGGLDPDLAWQSLRLFEAEVWPQVCDMRDL</sequence>
<reference evidence="4 5" key="1">
    <citation type="submission" date="2019-09" db="EMBL/GenBank/DDBJ databases">
        <authorList>
            <person name="Chen X.-Y."/>
        </authorList>
    </citation>
    <scope>NUCLEOTIDE SEQUENCE [LARGE SCALE GENOMIC DNA]</scope>
    <source>
        <strain evidence="4 5">NY5</strain>
    </source>
</reference>
<dbReference type="EMBL" id="VTUX01000002">
    <property type="protein sequence ID" value="KAA1193092.1"/>
    <property type="molecule type" value="Genomic_DNA"/>
</dbReference>
<dbReference type="RefSeq" id="WP_149610200.1">
    <property type="nucleotide sequence ID" value="NZ_VTUX01000002.1"/>
</dbReference>
<gene>
    <name evidence="4" type="ORF">F0M18_04395</name>
</gene>
<dbReference type="Gene3D" id="3.20.20.30">
    <property type="entry name" value="Luciferase-like domain"/>
    <property type="match status" value="1"/>
</dbReference>
<dbReference type="Pfam" id="PF00296">
    <property type="entry name" value="Bac_luciferase"/>
    <property type="match status" value="1"/>
</dbReference>
<dbReference type="GO" id="GO:0004497">
    <property type="term" value="F:monooxygenase activity"/>
    <property type="evidence" value="ECO:0007669"/>
    <property type="project" value="UniProtKB-KW"/>
</dbReference>
<dbReference type="AlphaFoldDB" id="A0A5B0X1E7"/>
<dbReference type="PANTHER" id="PTHR30137">
    <property type="entry name" value="LUCIFERASE-LIKE MONOOXYGENASE"/>
    <property type="match status" value="1"/>
</dbReference>
<dbReference type="Proteomes" id="UP000323708">
    <property type="component" value="Unassembled WGS sequence"/>
</dbReference>
<feature type="domain" description="Luciferase-like" evidence="3">
    <location>
        <begin position="18"/>
        <end position="248"/>
    </location>
</feature>
<evidence type="ECO:0000313" key="5">
    <source>
        <dbReference type="Proteomes" id="UP000323708"/>
    </source>
</evidence>
<dbReference type="SUPFAM" id="SSF51679">
    <property type="entry name" value="Bacterial luciferase-like"/>
    <property type="match status" value="1"/>
</dbReference>
<organism evidence="4 5">
    <name type="scientific">Pseudohalioglobus sediminis</name>
    <dbReference type="NCBI Taxonomy" id="2606449"/>
    <lineage>
        <taxon>Bacteria</taxon>
        <taxon>Pseudomonadati</taxon>
        <taxon>Pseudomonadota</taxon>
        <taxon>Gammaproteobacteria</taxon>
        <taxon>Cellvibrionales</taxon>
        <taxon>Halieaceae</taxon>
        <taxon>Pseudohalioglobus</taxon>
    </lineage>
</organism>
<dbReference type="GO" id="GO:0016705">
    <property type="term" value="F:oxidoreductase activity, acting on paired donors, with incorporation or reduction of molecular oxygen"/>
    <property type="evidence" value="ECO:0007669"/>
    <property type="project" value="InterPro"/>
</dbReference>
<protein>
    <submittedName>
        <fullName evidence="4">LLM class flavin-dependent oxidoreductase</fullName>
    </submittedName>
</protein>
<keyword evidence="1" id="KW-0560">Oxidoreductase</keyword>
<dbReference type="InterPro" id="IPR036661">
    <property type="entry name" value="Luciferase-like_sf"/>
</dbReference>
<dbReference type="GO" id="GO:0005829">
    <property type="term" value="C:cytosol"/>
    <property type="evidence" value="ECO:0007669"/>
    <property type="project" value="TreeGrafter"/>
</dbReference>
<dbReference type="InterPro" id="IPR011251">
    <property type="entry name" value="Luciferase-like_dom"/>
</dbReference>
<dbReference type="PANTHER" id="PTHR30137:SF8">
    <property type="entry name" value="BLR5498 PROTEIN"/>
    <property type="match status" value="1"/>
</dbReference>